<proteinExistence type="predicted"/>
<dbReference type="SUPFAM" id="SSF55729">
    <property type="entry name" value="Acyl-CoA N-acyltransferases (Nat)"/>
    <property type="match status" value="1"/>
</dbReference>
<keyword evidence="2" id="KW-0012">Acyltransferase</keyword>
<dbReference type="CDD" id="cd04301">
    <property type="entry name" value="NAT_SF"/>
    <property type="match status" value="1"/>
</dbReference>
<dbReference type="RefSeq" id="WP_379320447.1">
    <property type="nucleotide sequence ID" value="NZ_JBHTLM010000013.1"/>
</dbReference>
<dbReference type="Proteomes" id="UP001597262">
    <property type="component" value="Unassembled WGS sequence"/>
</dbReference>
<accession>A0ABW3S1G8</accession>
<feature type="domain" description="N-acetyltransferase" evidence="1">
    <location>
        <begin position="1"/>
        <end position="165"/>
    </location>
</feature>
<comment type="caution">
    <text evidence="2">The sequence shown here is derived from an EMBL/GenBank/DDBJ whole genome shotgun (WGS) entry which is preliminary data.</text>
</comment>
<dbReference type="EMBL" id="JBHTLM010000013">
    <property type="protein sequence ID" value="MFD1178001.1"/>
    <property type="molecule type" value="Genomic_DNA"/>
</dbReference>
<organism evidence="2 3">
    <name type="scientific">Paenibacillus puldeungensis</name>
    <dbReference type="NCBI Taxonomy" id="696536"/>
    <lineage>
        <taxon>Bacteria</taxon>
        <taxon>Bacillati</taxon>
        <taxon>Bacillota</taxon>
        <taxon>Bacilli</taxon>
        <taxon>Bacillales</taxon>
        <taxon>Paenibacillaceae</taxon>
        <taxon>Paenibacillus</taxon>
    </lineage>
</organism>
<evidence type="ECO:0000313" key="2">
    <source>
        <dbReference type="EMBL" id="MFD1178001.1"/>
    </source>
</evidence>
<reference evidence="3" key="1">
    <citation type="journal article" date="2019" name="Int. J. Syst. Evol. Microbiol.">
        <title>The Global Catalogue of Microorganisms (GCM) 10K type strain sequencing project: providing services to taxonomists for standard genome sequencing and annotation.</title>
        <authorList>
            <consortium name="The Broad Institute Genomics Platform"/>
            <consortium name="The Broad Institute Genome Sequencing Center for Infectious Disease"/>
            <person name="Wu L."/>
            <person name="Ma J."/>
        </authorList>
    </citation>
    <scope>NUCLEOTIDE SEQUENCE [LARGE SCALE GENOMIC DNA]</scope>
    <source>
        <strain evidence="3">CCUG 59189</strain>
    </source>
</reference>
<dbReference type="InterPro" id="IPR000182">
    <property type="entry name" value="GNAT_dom"/>
</dbReference>
<dbReference type="Gene3D" id="3.40.630.30">
    <property type="match status" value="1"/>
</dbReference>
<dbReference type="Pfam" id="PF00583">
    <property type="entry name" value="Acetyltransf_1"/>
    <property type="match status" value="1"/>
</dbReference>
<dbReference type="PROSITE" id="PS51186">
    <property type="entry name" value="GNAT"/>
    <property type="match status" value="1"/>
</dbReference>
<dbReference type="GO" id="GO:0016746">
    <property type="term" value="F:acyltransferase activity"/>
    <property type="evidence" value="ECO:0007669"/>
    <property type="project" value="UniProtKB-KW"/>
</dbReference>
<name>A0ABW3S1G8_9BACL</name>
<dbReference type="PANTHER" id="PTHR43415:SF3">
    <property type="entry name" value="GNAT-FAMILY ACETYLTRANSFERASE"/>
    <property type="match status" value="1"/>
</dbReference>
<keyword evidence="2" id="KW-0808">Transferase</keyword>
<gene>
    <name evidence="2" type="ORF">ACFQ3W_17060</name>
</gene>
<keyword evidence="3" id="KW-1185">Reference proteome</keyword>
<sequence>MIIREASLEDAAQLVGLHEQLDRETKFMLFEPGERVLSESRQRDTIISFRESGNSNIFIAEVDKHIVGHLTVVGGQAKRNRHRGHVVIGILSEFTGQGIGQGLFQAMESWRLTSALTRLELTVMTHNANAIKLYQRMGFEIEGTKNKSIIVNGAYVDEYYMAKVY</sequence>
<protein>
    <submittedName>
        <fullName evidence="2">GNAT family N-acetyltransferase</fullName>
        <ecNumber evidence="2">2.3.-.-</ecNumber>
    </submittedName>
</protein>
<dbReference type="PANTHER" id="PTHR43415">
    <property type="entry name" value="SPERMIDINE N(1)-ACETYLTRANSFERASE"/>
    <property type="match status" value="1"/>
</dbReference>
<evidence type="ECO:0000313" key="3">
    <source>
        <dbReference type="Proteomes" id="UP001597262"/>
    </source>
</evidence>
<dbReference type="InterPro" id="IPR016181">
    <property type="entry name" value="Acyl_CoA_acyltransferase"/>
</dbReference>
<evidence type="ECO:0000259" key="1">
    <source>
        <dbReference type="PROSITE" id="PS51186"/>
    </source>
</evidence>
<dbReference type="EC" id="2.3.-.-" evidence="2"/>